<evidence type="ECO:0000313" key="1">
    <source>
        <dbReference type="EMBL" id="OAQ83385.1"/>
    </source>
</evidence>
<reference evidence="1 2" key="1">
    <citation type="submission" date="2016-01" db="EMBL/GenBank/DDBJ databases">
        <title>Biosynthesis of antibiotic leucinostatins and their inhibition on Phytophthora in bio-control Purpureocillium lilacinum.</title>
        <authorList>
            <person name="Wang G."/>
            <person name="Liu Z."/>
            <person name="Lin R."/>
            <person name="Li E."/>
            <person name="Mao Z."/>
            <person name="Ling J."/>
            <person name="Yin W."/>
            <person name="Xie B."/>
        </authorList>
    </citation>
    <scope>NUCLEOTIDE SEQUENCE [LARGE SCALE GENOMIC DNA]</scope>
    <source>
        <strain evidence="1">PLBJ-1</strain>
    </source>
</reference>
<sequence length="493" mass="55296">MLDLLPDDIILIICEQLCCHCQQPSVFPDGGNSDTSAGKLALARLCRTSKRCYNLAQPVLYHYYATGNIPLKFDLVSSTVSAGRIHDDKLVQFLRTIGRREDLAGQVKALQLAGCALGNGTDNTAVENMHSLLTECDHSRNPIVEARLRLSGNPSTSEMRRWLMQVAITLCANIEMLYIAHTAPSRFFTDTKVTLPRLWSLAIRGYSGQYYFSGVARLIAAATNLRDLYLLDCSYSIGWTRIVQSSTEVAFSRLIRLVVTNLGTEELRDLLRQCHQLQHLEYYRQGSASIWNVSDIVQSFTPVRDTLRRLYFYCLPLDSAEISRTEIEGAQPAIPLGRYVEDAFTVSHDTSAIHRLREFTKLEELGLDQVSIFSPSSTDPDSSPGRLCQLLPPTLQKLRVMYVYRGMANDMLALVQQAAFWSPCLRNVRLGEALTIAPWRQAGMDEMKRACADFLVRGPHLSVSWTVDRPGADAHTRIPVATLHQQELLCPVE</sequence>
<dbReference type="Gene3D" id="3.80.10.10">
    <property type="entry name" value="Ribonuclease Inhibitor"/>
    <property type="match status" value="1"/>
</dbReference>
<evidence type="ECO:0000313" key="2">
    <source>
        <dbReference type="Proteomes" id="UP000078240"/>
    </source>
</evidence>
<organism evidence="1 2">
    <name type="scientific">Purpureocillium lilacinum</name>
    <name type="common">Paecilomyces lilacinus</name>
    <dbReference type="NCBI Taxonomy" id="33203"/>
    <lineage>
        <taxon>Eukaryota</taxon>
        <taxon>Fungi</taxon>
        <taxon>Dikarya</taxon>
        <taxon>Ascomycota</taxon>
        <taxon>Pezizomycotina</taxon>
        <taxon>Sordariomycetes</taxon>
        <taxon>Hypocreomycetidae</taxon>
        <taxon>Hypocreales</taxon>
        <taxon>Ophiocordycipitaceae</taxon>
        <taxon>Purpureocillium</taxon>
    </lineage>
</organism>
<protein>
    <recommendedName>
        <fullName evidence="3">F-box domain-containing protein</fullName>
    </recommendedName>
</protein>
<comment type="caution">
    <text evidence="1">The sequence shown here is derived from an EMBL/GenBank/DDBJ whole genome shotgun (WGS) entry which is preliminary data.</text>
</comment>
<evidence type="ECO:0008006" key="3">
    <source>
        <dbReference type="Google" id="ProtNLM"/>
    </source>
</evidence>
<name>A0A179GZG0_PURLI</name>
<gene>
    <name evidence="1" type="ORF">VFPBJ_02153</name>
</gene>
<dbReference type="AlphaFoldDB" id="A0A179GZG0"/>
<dbReference type="EMBL" id="LSBH01000002">
    <property type="protein sequence ID" value="OAQ83385.1"/>
    <property type="molecule type" value="Genomic_DNA"/>
</dbReference>
<dbReference type="SUPFAM" id="SSF52047">
    <property type="entry name" value="RNI-like"/>
    <property type="match status" value="1"/>
</dbReference>
<dbReference type="InterPro" id="IPR032675">
    <property type="entry name" value="LRR_dom_sf"/>
</dbReference>
<proteinExistence type="predicted"/>
<dbReference type="Proteomes" id="UP000078240">
    <property type="component" value="Unassembled WGS sequence"/>
</dbReference>
<accession>A0A179GZG0</accession>